<keyword evidence="1" id="KW-0812">Transmembrane</keyword>
<keyword evidence="1" id="KW-1133">Transmembrane helix</keyword>
<name>A0A9X2HZJ5_9GAMM</name>
<evidence type="ECO:0000313" key="2">
    <source>
        <dbReference type="EMBL" id="MCP8900619.1"/>
    </source>
</evidence>
<dbReference type="Proteomes" id="UP001139319">
    <property type="component" value="Unassembled WGS sequence"/>
</dbReference>
<gene>
    <name evidence="2" type="ORF">M6D89_15025</name>
</gene>
<dbReference type="EMBL" id="JAMFTH010000006">
    <property type="protein sequence ID" value="MCP8900619.1"/>
    <property type="molecule type" value="Genomic_DNA"/>
</dbReference>
<comment type="caution">
    <text evidence="2">The sequence shown here is derived from an EMBL/GenBank/DDBJ whole genome shotgun (WGS) entry which is preliminary data.</text>
</comment>
<keyword evidence="1" id="KW-0472">Membrane</keyword>
<keyword evidence="3" id="KW-1185">Reference proteome</keyword>
<dbReference type="RefSeq" id="WP_253968913.1">
    <property type="nucleotide sequence ID" value="NZ_JAMFTH010000006.1"/>
</dbReference>
<feature type="transmembrane region" description="Helical" evidence="1">
    <location>
        <begin position="7"/>
        <end position="27"/>
    </location>
</feature>
<reference evidence="2" key="2">
    <citation type="submission" date="2023-01" db="EMBL/GenBank/DDBJ databases">
        <title>Gilvimarinus xylanilyticus HB14 isolated from Caulerpa lentillifera aquaculture base in Hainan, China.</title>
        <authorList>
            <person name="Zhang Y.-J."/>
        </authorList>
    </citation>
    <scope>NUCLEOTIDE SEQUENCE</scope>
    <source>
        <strain evidence="2">HB14</strain>
    </source>
</reference>
<dbReference type="AlphaFoldDB" id="A0A9X2HZJ5"/>
<evidence type="ECO:0000313" key="3">
    <source>
        <dbReference type="Proteomes" id="UP001139319"/>
    </source>
</evidence>
<sequence>MKLPIHLAVLDFFACILIGLGMAMHFANVDFLPESMRFEKDGLVFIVVGIALMLPAVLYIVRGLRKR</sequence>
<reference evidence="2" key="1">
    <citation type="submission" date="2022-05" db="EMBL/GenBank/DDBJ databases">
        <authorList>
            <person name="Sun H.-N."/>
        </authorList>
    </citation>
    <scope>NUCLEOTIDE SEQUENCE</scope>
    <source>
        <strain evidence="2">HB14</strain>
    </source>
</reference>
<protein>
    <submittedName>
        <fullName evidence="2">DUF1418 family protein</fullName>
    </submittedName>
</protein>
<organism evidence="2 3">
    <name type="scientific">Gilvimarinus xylanilyticus</name>
    <dbReference type="NCBI Taxonomy" id="2944139"/>
    <lineage>
        <taxon>Bacteria</taxon>
        <taxon>Pseudomonadati</taxon>
        <taxon>Pseudomonadota</taxon>
        <taxon>Gammaproteobacteria</taxon>
        <taxon>Cellvibrionales</taxon>
        <taxon>Cellvibrionaceae</taxon>
        <taxon>Gilvimarinus</taxon>
    </lineage>
</organism>
<evidence type="ECO:0000256" key="1">
    <source>
        <dbReference type="SAM" id="Phobius"/>
    </source>
</evidence>
<proteinExistence type="predicted"/>
<feature type="transmembrane region" description="Helical" evidence="1">
    <location>
        <begin position="42"/>
        <end position="61"/>
    </location>
</feature>
<accession>A0A9X2HZJ5</accession>